<organism evidence="1 2">
    <name type="scientific">Pleionea mediterranea</name>
    <dbReference type="NCBI Taxonomy" id="523701"/>
    <lineage>
        <taxon>Bacteria</taxon>
        <taxon>Pseudomonadati</taxon>
        <taxon>Pseudomonadota</taxon>
        <taxon>Gammaproteobacteria</taxon>
        <taxon>Oceanospirillales</taxon>
        <taxon>Pleioneaceae</taxon>
        <taxon>Pleionea</taxon>
    </lineage>
</organism>
<proteinExistence type="predicted"/>
<dbReference type="EMBL" id="QGGU01000013">
    <property type="protein sequence ID" value="PWK46399.1"/>
    <property type="molecule type" value="Genomic_DNA"/>
</dbReference>
<reference evidence="1 2" key="1">
    <citation type="submission" date="2018-05" db="EMBL/GenBank/DDBJ databases">
        <title>Genomic Encyclopedia of Type Strains, Phase IV (KMG-IV): sequencing the most valuable type-strain genomes for metagenomic binning, comparative biology and taxonomic classification.</title>
        <authorList>
            <person name="Goeker M."/>
        </authorList>
    </citation>
    <scope>NUCLEOTIDE SEQUENCE [LARGE SCALE GENOMIC DNA]</scope>
    <source>
        <strain evidence="1 2">DSM 25350</strain>
    </source>
</reference>
<comment type="caution">
    <text evidence="1">The sequence shown here is derived from an EMBL/GenBank/DDBJ whole genome shotgun (WGS) entry which is preliminary data.</text>
</comment>
<sequence length="217" mass="23986">MFKHILVNAQASKTVQFLKTILVNHPKRLMIISLMLLGLSACDNTTVSASSGERYVFFVQYTNAAFGQDFRALYINSEGEVIKAEDSVLPELTLDGSYTQQQLDYYYFPNQSIQAQLSAQPMDDLVDASLTVDANAQELVTNSACPDAGVFRYGFYSYNSVDELYTEILLFETTAEGIQLNTSTGAQTINEALMTFATEANIAYPSVGPCGGYWSYE</sequence>
<dbReference type="Proteomes" id="UP000245790">
    <property type="component" value="Unassembled WGS sequence"/>
</dbReference>
<evidence type="ECO:0000313" key="2">
    <source>
        <dbReference type="Proteomes" id="UP000245790"/>
    </source>
</evidence>
<protein>
    <submittedName>
        <fullName evidence="1">Uncharacterized protein</fullName>
    </submittedName>
</protein>
<dbReference type="RefSeq" id="WP_109764833.1">
    <property type="nucleotide sequence ID" value="NZ_QGGU01000013.1"/>
</dbReference>
<accession>A0A316FDB5</accession>
<gene>
    <name evidence="1" type="ORF">C8D97_11384</name>
</gene>
<keyword evidence="2" id="KW-1185">Reference proteome</keyword>
<dbReference type="OrthoDB" id="9841866at2"/>
<dbReference type="AlphaFoldDB" id="A0A316FDB5"/>
<name>A0A316FDB5_9GAMM</name>
<evidence type="ECO:0000313" key="1">
    <source>
        <dbReference type="EMBL" id="PWK46399.1"/>
    </source>
</evidence>